<evidence type="ECO:0000259" key="2">
    <source>
        <dbReference type="Pfam" id="PF12849"/>
    </source>
</evidence>
<dbReference type="SUPFAM" id="SSF53850">
    <property type="entry name" value="Periplasmic binding protein-like II"/>
    <property type="match status" value="1"/>
</dbReference>
<dbReference type="EMBL" id="SNRY01000772">
    <property type="protein sequence ID" value="KAA6336665.1"/>
    <property type="molecule type" value="Genomic_DNA"/>
</dbReference>
<comment type="caution">
    <text evidence="3">The sequence shown here is derived from an EMBL/GenBank/DDBJ whole genome shotgun (WGS) entry which is preliminary data.</text>
</comment>
<feature type="domain" description="PBP" evidence="2">
    <location>
        <begin position="38"/>
        <end position="300"/>
    </location>
</feature>
<keyword evidence="1" id="KW-0732">Signal</keyword>
<evidence type="ECO:0000256" key="1">
    <source>
        <dbReference type="ARBA" id="ARBA00022729"/>
    </source>
</evidence>
<organism evidence="3">
    <name type="scientific">termite gut metagenome</name>
    <dbReference type="NCBI Taxonomy" id="433724"/>
    <lineage>
        <taxon>unclassified sequences</taxon>
        <taxon>metagenomes</taxon>
        <taxon>organismal metagenomes</taxon>
    </lineage>
</organism>
<accession>A0A5J4RTP7</accession>
<reference evidence="3" key="1">
    <citation type="submission" date="2019-03" db="EMBL/GenBank/DDBJ databases">
        <title>Single cell metagenomics reveals metabolic interactions within the superorganism composed of flagellate Streblomastix strix and complex community of Bacteroidetes bacteria on its surface.</title>
        <authorList>
            <person name="Treitli S.C."/>
            <person name="Kolisko M."/>
            <person name="Husnik F."/>
            <person name="Keeling P."/>
            <person name="Hampl V."/>
        </authorList>
    </citation>
    <scope>NUCLEOTIDE SEQUENCE</scope>
    <source>
        <strain evidence="3">STM</strain>
    </source>
</reference>
<sequence>MKKKSLILLVAGFILASCANKSKQTETSGQEGDTLTKDTLVNGIQLSGAFALYPMAIKWVEEFKKLHPNVRFDVSGGGAGKGMTDALAGVVDIGMVSREIYTEEESRGAWGFAVVKDAVIPTINANNPELAAINKIGLKKEIAQKLWDNQLSTWGEILGTESKLPVHVFTRSDACGAGETFAAWLDTKQENLKATAVYGDPGIAAAVQKDKVGIGFNNIAYAYDQKTKKPFGGIAIIPLDVNGNGVIDAEEDFYQSTSSLIAAIDDGRFPSPPARDLYLVTNGKPVKPEVIAFLKYVLSEGQQYAEETGYIKLSKEKLERETGRLE</sequence>
<dbReference type="InterPro" id="IPR050811">
    <property type="entry name" value="Phosphate_ABC_transporter"/>
</dbReference>
<evidence type="ECO:0000313" key="3">
    <source>
        <dbReference type="EMBL" id="KAA6336665.1"/>
    </source>
</evidence>
<dbReference type="PROSITE" id="PS51257">
    <property type="entry name" value="PROKAR_LIPOPROTEIN"/>
    <property type="match status" value="1"/>
</dbReference>
<gene>
    <name evidence="3" type="ORF">EZS27_015200</name>
</gene>
<name>A0A5J4RTP7_9ZZZZ</name>
<protein>
    <submittedName>
        <fullName evidence="3">Phosphate-binding protein PstS 1</fullName>
    </submittedName>
</protein>
<dbReference type="PANTHER" id="PTHR30570">
    <property type="entry name" value="PERIPLASMIC PHOSPHATE BINDING COMPONENT OF PHOSPHATE ABC TRANSPORTER"/>
    <property type="match status" value="1"/>
</dbReference>
<dbReference type="Pfam" id="PF12849">
    <property type="entry name" value="PBP_like_2"/>
    <property type="match status" value="1"/>
</dbReference>
<dbReference type="PANTHER" id="PTHR30570:SF1">
    <property type="entry name" value="PHOSPHATE-BINDING PROTEIN PSTS"/>
    <property type="match status" value="1"/>
</dbReference>
<proteinExistence type="predicted"/>
<dbReference type="AlphaFoldDB" id="A0A5J4RTP7"/>
<dbReference type="Gene3D" id="3.40.190.10">
    <property type="entry name" value="Periplasmic binding protein-like II"/>
    <property type="match status" value="2"/>
</dbReference>
<dbReference type="InterPro" id="IPR024370">
    <property type="entry name" value="PBP_domain"/>
</dbReference>